<keyword evidence="2" id="KW-0812">Transmembrane</keyword>
<sequence>MSQEDLGRRYAGDVDETRRVWSPSGAPVLPPPPGGWPVPPPRAAATTIRPTTPPPRDAPPAAPGPVSGPLPVPGPPARRGAGRGVLVTALVAALAVGGGVATWYALGDGSGGTAEAGRTTAAAATDAGKDLGDAGSPAPAAPTAPTVPPEEQALADLQALRDESLARVVLDGRWVAQVASKDVGITDPLQTAANGTNQFFAVDILAESRAALSTVDDPSDLYVLWSTDFGRASTAPDGDPYWVTLVDGGFPSEGAVDAWCAGAYPQLSPEQLANTCVGRTLTPPHD</sequence>
<dbReference type="AlphaFoldDB" id="A0A1I5MW19"/>
<evidence type="ECO:0000256" key="2">
    <source>
        <dbReference type="SAM" id="Phobius"/>
    </source>
</evidence>
<feature type="transmembrane region" description="Helical" evidence="2">
    <location>
        <begin position="85"/>
        <end position="106"/>
    </location>
</feature>
<feature type="region of interest" description="Disordered" evidence="1">
    <location>
        <begin position="110"/>
        <end position="149"/>
    </location>
</feature>
<feature type="region of interest" description="Disordered" evidence="1">
    <location>
        <begin position="1"/>
        <end position="80"/>
    </location>
</feature>
<keyword evidence="2" id="KW-0472">Membrane</keyword>
<evidence type="ECO:0000313" key="4">
    <source>
        <dbReference type="Proteomes" id="UP000198857"/>
    </source>
</evidence>
<feature type="compositionally biased region" description="Basic and acidic residues" evidence="1">
    <location>
        <begin position="1"/>
        <end position="19"/>
    </location>
</feature>
<name>A0A1I5MW19_9ACTN</name>
<dbReference type="EMBL" id="FOWQ01000003">
    <property type="protein sequence ID" value="SFP13527.1"/>
    <property type="molecule type" value="Genomic_DNA"/>
</dbReference>
<protein>
    <submittedName>
        <fullName evidence="3">Uncharacterized protein</fullName>
    </submittedName>
</protein>
<reference evidence="4" key="1">
    <citation type="submission" date="2016-10" db="EMBL/GenBank/DDBJ databases">
        <authorList>
            <person name="Varghese N."/>
            <person name="Submissions S."/>
        </authorList>
    </citation>
    <scope>NUCLEOTIDE SEQUENCE [LARGE SCALE GENOMIC DNA]</scope>
    <source>
        <strain evidence="4">DSM 44208</strain>
    </source>
</reference>
<feature type="compositionally biased region" description="Pro residues" evidence="1">
    <location>
        <begin position="51"/>
        <end position="76"/>
    </location>
</feature>
<keyword evidence="2" id="KW-1133">Transmembrane helix</keyword>
<feature type="compositionally biased region" description="Pro residues" evidence="1">
    <location>
        <begin position="139"/>
        <end position="148"/>
    </location>
</feature>
<feature type="compositionally biased region" description="Pro residues" evidence="1">
    <location>
        <begin position="28"/>
        <end position="42"/>
    </location>
</feature>
<accession>A0A1I5MW19</accession>
<organism evidence="3 4">
    <name type="scientific">Geodermatophilus dictyosporus</name>
    <dbReference type="NCBI Taxonomy" id="1523247"/>
    <lineage>
        <taxon>Bacteria</taxon>
        <taxon>Bacillati</taxon>
        <taxon>Actinomycetota</taxon>
        <taxon>Actinomycetes</taxon>
        <taxon>Geodermatophilales</taxon>
        <taxon>Geodermatophilaceae</taxon>
        <taxon>Geodermatophilus</taxon>
    </lineage>
</organism>
<dbReference type="Proteomes" id="UP000198857">
    <property type="component" value="Unassembled WGS sequence"/>
</dbReference>
<evidence type="ECO:0000256" key="1">
    <source>
        <dbReference type="SAM" id="MobiDB-lite"/>
    </source>
</evidence>
<evidence type="ECO:0000313" key="3">
    <source>
        <dbReference type="EMBL" id="SFP13527.1"/>
    </source>
</evidence>
<proteinExistence type="predicted"/>
<gene>
    <name evidence="3" type="ORF">SAMN05660464_2170</name>
</gene>
<keyword evidence="4" id="KW-1185">Reference proteome</keyword>
<feature type="compositionally biased region" description="Low complexity" evidence="1">
    <location>
        <begin position="115"/>
        <end position="126"/>
    </location>
</feature>